<feature type="region of interest" description="Disordered" evidence="1">
    <location>
        <begin position="153"/>
        <end position="178"/>
    </location>
</feature>
<gene>
    <name evidence="2" type="ORF">CONLIGDRAFT_642812</name>
</gene>
<reference evidence="2 3" key="1">
    <citation type="submission" date="2016-10" db="EMBL/GenBank/DDBJ databases">
        <title>Draft genome sequence of Coniochaeta ligniaria NRRL30616, a lignocellulolytic fungus for bioabatement of inhibitors in plant biomass hydrolysates.</title>
        <authorList>
            <consortium name="DOE Joint Genome Institute"/>
            <person name="Jimenez D.J."/>
            <person name="Hector R.E."/>
            <person name="Riley R."/>
            <person name="Sun H."/>
            <person name="Grigoriev I.V."/>
            <person name="Van Elsas J.D."/>
            <person name="Nichols N.N."/>
        </authorList>
    </citation>
    <scope>NUCLEOTIDE SEQUENCE [LARGE SCALE GENOMIC DNA]</scope>
    <source>
        <strain evidence="2 3">NRRL 30616</strain>
    </source>
</reference>
<accession>A0A1J7JBS9</accession>
<organism evidence="2 3">
    <name type="scientific">Coniochaeta ligniaria NRRL 30616</name>
    <dbReference type="NCBI Taxonomy" id="1408157"/>
    <lineage>
        <taxon>Eukaryota</taxon>
        <taxon>Fungi</taxon>
        <taxon>Dikarya</taxon>
        <taxon>Ascomycota</taxon>
        <taxon>Pezizomycotina</taxon>
        <taxon>Sordariomycetes</taxon>
        <taxon>Sordariomycetidae</taxon>
        <taxon>Coniochaetales</taxon>
        <taxon>Coniochaetaceae</taxon>
        <taxon>Coniochaeta</taxon>
    </lineage>
</organism>
<evidence type="ECO:0000256" key="1">
    <source>
        <dbReference type="SAM" id="MobiDB-lite"/>
    </source>
</evidence>
<dbReference type="EMBL" id="KV875096">
    <property type="protein sequence ID" value="OIW30753.1"/>
    <property type="molecule type" value="Genomic_DNA"/>
</dbReference>
<dbReference type="InParanoid" id="A0A1J7JBS9"/>
<dbReference type="AlphaFoldDB" id="A0A1J7JBS9"/>
<proteinExistence type="predicted"/>
<dbReference type="Proteomes" id="UP000182658">
    <property type="component" value="Unassembled WGS sequence"/>
</dbReference>
<name>A0A1J7JBS9_9PEZI</name>
<evidence type="ECO:0000313" key="3">
    <source>
        <dbReference type="Proteomes" id="UP000182658"/>
    </source>
</evidence>
<protein>
    <submittedName>
        <fullName evidence="2">Uncharacterized protein</fullName>
    </submittedName>
</protein>
<keyword evidence="3" id="KW-1185">Reference proteome</keyword>
<evidence type="ECO:0000313" key="2">
    <source>
        <dbReference type="EMBL" id="OIW30753.1"/>
    </source>
</evidence>
<sequence length="247" mass="26759">MFHHGCQIAATREQDACAYLLESQHNGTLLLKQAVSPIALVAMIRTNDKTLQLDESASMMSSLKLLESTIPRIDKDYSVATRPSASTIDTELMLDSSISATGPGHGDSLPPNHVKLATQLVQSAGGIKQRYTSNHGPGIMKGGSLMDQHLEWPRSESGQPSAHVTFQRPGPTMSQTRSSPLVTTLGVIVIRSSSSERPCQSSCPGTKTPSMLAKVHYPRFNEHLRCDIIPSSQYLPMEESAHQGLEA</sequence>